<feature type="transmembrane region" description="Helical" evidence="1">
    <location>
        <begin position="201"/>
        <end position="220"/>
    </location>
</feature>
<organism evidence="2">
    <name type="scientific">Thermofilum pendens</name>
    <dbReference type="NCBI Taxonomy" id="2269"/>
    <lineage>
        <taxon>Archaea</taxon>
        <taxon>Thermoproteota</taxon>
        <taxon>Thermoprotei</taxon>
        <taxon>Thermofilales</taxon>
        <taxon>Thermofilaceae</taxon>
        <taxon>Thermofilum</taxon>
    </lineage>
</organism>
<keyword evidence="1" id="KW-0472">Membrane</keyword>
<sequence>MPGRCASWSIAFAIACTLLLAAPLLTTVAQPCPEDLYAVELVLPAEVKLRGASLGAYREVSPEVYAYRSGFDERVVVALYHSPAPPLGTRLPTVRFQVPVEGGSPLFTVSSEELCRAAKLELSRLAAAGVLEGLEPGDIEKLDAACSAGKAGWERRLVLVNGTWVPYSEVPGAKPLLGCRAPLPLSYAEVPTWPAPQQLPLLPAAAAAAALLLALSWKMFKGRRS</sequence>
<keyword evidence="1" id="KW-0812">Transmembrane</keyword>
<dbReference type="PROSITE" id="PS51257">
    <property type="entry name" value="PROKAR_LIPOPROTEIN"/>
    <property type="match status" value="1"/>
</dbReference>
<dbReference type="EMBL" id="DRZM01000164">
    <property type="protein sequence ID" value="HHP05213.1"/>
    <property type="molecule type" value="Genomic_DNA"/>
</dbReference>
<comment type="caution">
    <text evidence="2">The sequence shown here is derived from an EMBL/GenBank/DDBJ whole genome shotgun (WGS) entry which is preliminary data.</text>
</comment>
<proteinExistence type="predicted"/>
<dbReference type="AlphaFoldDB" id="A0A7J3X7N2"/>
<evidence type="ECO:0000313" key="2">
    <source>
        <dbReference type="EMBL" id="HHP05213.1"/>
    </source>
</evidence>
<name>A0A7J3X7N2_THEPE</name>
<protein>
    <submittedName>
        <fullName evidence="2">Uncharacterized protein</fullName>
    </submittedName>
</protein>
<keyword evidence="1" id="KW-1133">Transmembrane helix</keyword>
<gene>
    <name evidence="2" type="ORF">ENM88_05640</name>
</gene>
<evidence type="ECO:0000256" key="1">
    <source>
        <dbReference type="SAM" id="Phobius"/>
    </source>
</evidence>
<reference evidence="2" key="1">
    <citation type="journal article" date="2020" name="mSystems">
        <title>Genome- and Community-Level Interaction Insights into Carbon Utilization and Element Cycling Functions of Hydrothermarchaeota in Hydrothermal Sediment.</title>
        <authorList>
            <person name="Zhou Z."/>
            <person name="Liu Y."/>
            <person name="Xu W."/>
            <person name="Pan J."/>
            <person name="Luo Z.H."/>
            <person name="Li M."/>
        </authorList>
    </citation>
    <scope>NUCLEOTIDE SEQUENCE [LARGE SCALE GENOMIC DNA]</scope>
    <source>
        <strain evidence="2">SpSt-1125</strain>
    </source>
</reference>
<accession>A0A7J3X7N2</accession>